<reference evidence="1" key="1">
    <citation type="submission" date="2018-05" db="EMBL/GenBank/DDBJ databases">
        <authorList>
            <person name="Lanie J.A."/>
            <person name="Ng W.-L."/>
            <person name="Kazmierczak K.M."/>
            <person name="Andrzejewski T.M."/>
            <person name="Davidsen T.M."/>
            <person name="Wayne K.J."/>
            <person name="Tettelin H."/>
            <person name="Glass J.I."/>
            <person name="Rusch D."/>
            <person name="Podicherti R."/>
            <person name="Tsui H.-C.T."/>
            <person name="Winkler M.E."/>
        </authorList>
    </citation>
    <scope>NUCLEOTIDE SEQUENCE</scope>
</reference>
<proteinExistence type="predicted"/>
<feature type="non-terminal residue" evidence="1">
    <location>
        <position position="44"/>
    </location>
</feature>
<accession>A0A382IHE5</accession>
<dbReference type="EMBL" id="UINC01067029">
    <property type="protein sequence ID" value="SVB98313.1"/>
    <property type="molecule type" value="Genomic_DNA"/>
</dbReference>
<organism evidence="1">
    <name type="scientific">marine metagenome</name>
    <dbReference type="NCBI Taxonomy" id="408172"/>
    <lineage>
        <taxon>unclassified sequences</taxon>
        <taxon>metagenomes</taxon>
        <taxon>ecological metagenomes</taxon>
    </lineage>
</organism>
<sequence length="44" mass="4846">MHRTQGGYFCLTKQKIGYSENSRTHSRECPGFLLDSAQGVGGEV</sequence>
<gene>
    <name evidence="1" type="ORF">METZ01_LOCUS251167</name>
</gene>
<evidence type="ECO:0000313" key="1">
    <source>
        <dbReference type="EMBL" id="SVB98313.1"/>
    </source>
</evidence>
<dbReference type="AlphaFoldDB" id="A0A382IHE5"/>
<name>A0A382IHE5_9ZZZZ</name>
<protein>
    <submittedName>
        <fullName evidence="1">Uncharacterized protein</fullName>
    </submittedName>
</protein>